<sequence length="106" mass="12779">MPSLYTKRFFFKFKKQIFDQIFPKIVTILRDMGLRSRTDHRRSFLRLAMRPACGLSLTYNNYGQNHLSEMSFTLSKNSYEKNSTHSKRKDFFVMKPKIRKHEFSET</sequence>
<comment type="caution">
    <text evidence="1">The sequence shown here is derived from an EMBL/GenBank/DDBJ whole genome shotgun (WGS) entry which is preliminary data.</text>
</comment>
<dbReference type="EMBL" id="REGN01012482">
    <property type="protein sequence ID" value="RMZ95257.1"/>
    <property type="molecule type" value="Genomic_DNA"/>
</dbReference>
<keyword evidence="2" id="KW-1185">Reference proteome</keyword>
<evidence type="ECO:0000313" key="2">
    <source>
        <dbReference type="Proteomes" id="UP000276133"/>
    </source>
</evidence>
<accession>A0A3M7P948</accession>
<proteinExistence type="predicted"/>
<reference evidence="1 2" key="1">
    <citation type="journal article" date="2018" name="Sci. Rep.">
        <title>Genomic signatures of local adaptation to the degree of environmental predictability in rotifers.</title>
        <authorList>
            <person name="Franch-Gras L."/>
            <person name="Hahn C."/>
            <person name="Garcia-Roger E.M."/>
            <person name="Carmona M.J."/>
            <person name="Serra M."/>
            <person name="Gomez A."/>
        </authorList>
    </citation>
    <scope>NUCLEOTIDE SEQUENCE [LARGE SCALE GENOMIC DNA]</scope>
    <source>
        <strain evidence="1">HYR1</strain>
    </source>
</reference>
<dbReference type="AlphaFoldDB" id="A0A3M7P948"/>
<protein>
    <submittedName>
        <fullName evidence="1">Uncharacterized protein</fullName>
    </submittedName>
</protein>
<organism evidence="1 2">
    <name type="scientific">Brachionus plicatilis</name>
    <name type="common">Marine rotifer</name>
    <name type="synonym">Brachionus muelleri</name>
    <dbReference type="NCBI Taxonomy" id="10195"/>
    <lineage>
        <taxon>Eukaryota</taxon>
        <taxon>Metazoa</taxon>
        <taxon>Spiralia</taxon>
        <taxon>Gnathifera</taxon>
        <taxon>Rotifera</taxon>
        <taxon>Eurotatoria</taxon>
        <taxon>Monogononta</taxon>
        <taxon>Pseudotrocha</taxon>
        <taxon>Ploima</taxon>
        <taxon>Brachionidae</taxon>
        <taxon>Brachionus</taxon>
    </lineage>
</organism>
<gene>
    <name evidence="1" type="ORF">BpHYR1_018191</name>
</gene>
<name>A0A3M7P948_BRAPC</name>
<dbReference type="Proteomes" id="UP000276133">
    <property type="component" value="Unassembled WGS sequence"/>
</dbReference>
<evidence type="ECO:0000313" key="1">
    <source>
        <dbReference type="EMBL" id="RMZ95257.1"/>
    </source>
</evidence>